<evidence type="ECO:0000313" key="3">
    <source>
        <dbReference type="Proteomes" id="UP001596513"/>
    </source>
</evidence>
<dbReference type="RefSeq" id="WP_380203941.1">
    <property type="nucleotide sequence ID" value="NZ_JBHTEK010000001.1"/>
</dbReference>
<keyword evidence="1" id="KW-1133">Transmembrane helix</keyword>
<evidence type="ECO:0000256" key="1">
    <source>
        <dbReference type="SAM" id="Phobius"/>
    </source>
</evidence>
<reference evidence="3" key="1">
    <citation type="journal article" date="2019" name="Int. J. Syst. Evol. Microbiol.">
        <title>The Global Catalogue of Microorganisms (GCM) 10K type strain sequencing project: providing services to taxonomists for standard genome sequencing and annotation.</title>
        <authorList>
            <consortium name="The Broad Institute Genomics Platform"/>
            <consortium name="The Broad Institute Genome Sequencing Center for Infectious Disease"/>
            <person name="Wu L."/>
            <person name="Ma J."/>
        </authorList>
    </citation>
    <scope>NUCLEOTIDE SEQUENCE [LARGE SCALE GENOMIC DNA]</scope>
    <source>
        <strain evidence="3">JCM 19635</strain>
    </source>
</reference>
<proteinExistence type="predicted"/>
<keyword evidence="3" id="KW-1185">Reference proteome</keyword>
<dbReference type="EMBL" id="JBHTEK010000001">
    <property type="protein sequence ID" value="MFC7668546.1"/>
    <property type="molecule type" value="Genomic_DNA"/>
</dbReference>
<evidence type="ECO:0000313" key="2">
    <source>
        <dbReference type="EMBL" id="MFC7668546.1"/>
    </source>
</evidence>
<keyword evidence="1" id="KW-0812">Transmembrane</keyword>
<feature type="transmembrane region" description="Helical" evidence="1">
    <location>
        <begin position="37"/>
        <end position="59"/>
    </location>
</feature>
<comment type="caution">
    <text evidence="2">The sequence shown here is derived from an EMBL/GenBank/DDBJ whole genome shotgun (WGS) entry which is preliminary data.</text>
</comment>
<protein>
    <submittedName>
        <fullName evidence="2">Uncharacterized protein</fullName>
    </submittedName>
</protein>
<name>A0ABW2U8X1_9BACT</name>
<sequence length="125" mass="13965">MPELMTFEGRNFDILAGLTALVVEGLLRRQQLGRGWLLAWHVASLALLANIVGLALLAAPTPAQQLAFEQPNVAVMRFPFVWLPAFIVPVVLFSHVASLYKMLRPRPEQTPGMTQADRSRLELLY</sequence>
<accession>A0ABW2U8X1</accession>
<gene>
    <name evidence="2" type="ORF">ACFQT0_15120</name>
</gene>
<dbReference type="Proteomes" id="UP001596513">
    <property type="component" value="Unassembled WGS sequence"/>
</dbReference>
<organism evidence="2 3">
    <name type="scientific">Hymenobacter humi</name>
    <dbReference type="NCBI Taxonomy" id="1411620"/>
    <lineage>
        <taxon>Bacteria</taxon>
        <taxon>Pseudomonadati</taxon>
        <taxon>Bacteroidota</taxon>
        <taxon>Cytophagia</taxon>
        <taxon>Cytophagales</taxon>
        <taxon>Hymenobacteraceae</taxon>
        <taxon>Hymenobacter</taxon>
    </lineage>
</organism>
<feature type="transmembrane region" description="Helical" evidence="1">
    <location>
        <begin position="79"/>
        <end position="100"/>
    </location>
</feature>
<keyword evidence="1" id="KW-0472">Membrane</keyword>